<comment type="caution">
    <text evidence="2">The sequence shown here is derived from an EMBL/GenBank/DDBJ whole genome shotgun (WGS) entry which is preliminary data.</text>
</comment>
<dbReference type="Pfam" id="PF13487">
    <property type="entry name" value="HD_5"/>
    <property type="match status" value="1"/>
</dbReference>
<dbReference type="InterPro" id="IPR037522">
    <property type="entry name" value="HD_GYP_dom"/>
</dbReference>
<dbReference type="Gene3D" id="1.10.3210.10">
    <property type="entry name" value="Hypothetical protein af1432"/>
    <property type="match status" value="1"/>
</dbReference>
<dbReference type="PANTHER" id="PTHR43155">
    <property type="entry name" value="CYCLIC DI-GMP PHOSPHODIESTERASE PA4108-RELATED"/>
    <property type="match status" value="1"/>
</dbReference>
<dbReference type="SUPFAM" id="SSF109604">
    <property type="entry name" value="HD-domain/PDEase-like"/>
    <property type="match status" value="1"/>
</dbReference>
<dbReference type="EMBL" id="SYUV01000152">
    <property type="protein sequence ID" value="TKF23216.1"/>
    <property type="molecule type" value="Genomic_DNA"/>
</dbReference>
<gene>
    <name evidence="2" type="ORF">FCV50_23320</name>
</gene>
<feature type="domain" description="HD-GYP" evidence="1">
    <location>
        <begin position="14"/>
        <end position="207"/>
    </location>
</feature>
<dbReference type="CDD" id="cd00077">
    <property type="entry name" value="HDc"/>
    <property type="match status" value="1"/>
</dbReference>
<dbReference type="InterPro" id="IPR003607">
    <property type="entry name" value="HD/PDEase_dom"/>
</dbReference>
<evidence type="ECO:0000259" key="1">
    <source>
        <dbReference type="PROSITE" id="PS51832"/>
    </source>
</evidence>
<dbReference type="RefSeq" id="WP_102506835.1">
    <property type="nucleotide sequence ID" value="NZ_MCYW01000064.1"/>
</dbReference>
<dbReference type="SMART" id="SM00471">
    <property type="entry name" value="HDc"/>
    <property type="match status" value="1"/>
</dbReference>
<dbReference type="PANTHER" id="PTHR43155:SF2">
    <property type="entry name" value="CYCLIC DI-GMP PHOSPHODIESTERASE PA4108"/>
    <property type="match status" value="1"/>
</dbReference>
<dbReference type="PROSITE" id="PS51832">
    <property type="entry name" value="HD_GYP"/>
    <property type="match status" value="1"/>
</dbReference>
<dbReference type="AlphaFoldDB" id="A0A2N7JCP5"/>
<dbReference type="Proteomes" id="UP000307574">
    <property type="component" value="Unassembled WGS sequence"/>
</dbReference>
<dbReference type="GO" id="GO:0008081">
    <property type="term" value="F:phosphoric diester hydrolase activity"/>
    <property type="evidence" value="ECO:0007669"/>
    <property type="project" value="UniProtKB-ARBA"/>
</dbReference>
<organism evidence="2 3">
    <name type="scientific">Vibrio kanaloae</name>
    <dbReference type="NCBI Taxonomy" id="170673"/>
    <lineage>
        <taxon>Bacteria</taxon>
        <taxon>Pseudomonadati</taxon>
        <taxon>Pseudomonadota</taxon>
        <taxon>Gammaproteobacteria</taxon>
        <taxon>Vibrionales</taxon>
        <taxon>Vibrionaceae</taxon>
        <taxon>Vibrio</taxon>
    </lineage>
</organism>
<evidence type="ECO:0000313" key="3">
    <source>
        <dbReference type="Proteomes" id="UP000307574"/>
    </source>
</evidence>
<evidence type="ECO:0000313" key="2">
    <source>
        <dbReference type="EMBL" id="TKF23216.1"/>
    </source>
</evidence>
<reference evidence="2 3" key="1">
    <citation type="submission" date="2019-04" db="EMBL/GenBank/DDBJ databases">
        <title>A reverse ecology approach based on a biological definition of microbial populations.</title>
        <authorList>
            <person name="Arevalo P."/>
            <person name="Vaninsberghe D."/>
            <person name="Elsherbini J."/>
            <person name="Gore J."/>
            <person name="Polz M."/>
        </authorList>
    </citation>
    <scope>NUCLEOTIDE SEQUENCE [LARGE SCALE GENOMIC DNA]</scope>
    <source>
        <strain evidence="2 3">10N.261.46.F4</strain>
    </source>
</reference>
<protein>
    <submittedName>
        <fullName evidence="2">HD domain-containing protein</fullName>
    </submittedName>
</protein>
<accession>A0A2N7JCP5</accession>
<sequence length="207" mass="23681">MNQTKIDHVYTLALQHKHSLDALKLLQPMRHHSMETYEHTLRVCLLSYSFGQYLKFGREQLELIFDSALVHDLGKLATPDAVLHKNGKLTPIERQLMNKHVEGTYMMSKQAPELEFASILGSLHHERWDGNGYPLRLKGSEIPLIGQVLAIADTWDAMTSTRAYRTGMPAKKALRILFDERLQGQFNPFLIDKFICFIASTSRTEDA</sequence>
<name>A0A2N7JCP5_9VIBR</name>
<proteinExistence type="predicted"/>